<name>A0A1L8SMH7_9ENTE</name>
<dbReference type="STRING" id="319970.RV00_GL001501"/>
<dbReference type="SUPFAM" id="SSF55729">
    <property type="entry name" value="Acyl-CoA N-acyltransferases (Nat)"/>
    <property type="match status" value="1"/>
</dbReference>
<dbReference type="AlphaFoldDB" id="A0A1L8SMH7"/>
<gene>
    <name evidence="2" type="ORF">RV00_GL001501</name>
</gene>
<feature type="domain" description="N-acetyltransferase" evidence="1">
    <location>
        <begin position="17"/>
        <end position="146"/>
    </location>
</feature>
<accession>A0A1L8SMH7</accession>
<dbReference type="Pfam" id="PF00583">
    <property type="entry name" value="Acetyltransf_1"/>
    <property type="match status" value="1"/>
</dbReference>
<comment type="caution">
    <text evidence="2">The sequence shown here is derived from an EMBL/GenBank/DDBJ whole genome shotgun (WGS) entry which is preliminary data.</text>
</comment>
<proteinExistence type="predicted"/>
<dbReference type="CDD" id="cd04301">
    <property type="entry name" value="NAT_SF"/>
    <property type="match status" value="1"/>
</dbReference>
<dbReference type="InterPro" id="IPR000182">
    <property type="entry name" value="GNAT_dom"/>
</dbReference>
<keyword evidence="3" id="KW-1185">Reference proteome</keyword>
<evidence type="ECO:0000259" key="1">
    <source>
        <dbReference type="PROSITE" id="PS51186"/>
    </source>
</evidence>
<dbReference type="InterPro" id="IPR016181">
    <property type="entry name" value="Acyl_CoA_acyltransferase"/>
</dbReference>
<sequence>MFAIIKEKGVTNMEQLWNIRRYQVEDAKDLFMMMEKEADWSGYTSGTGKRKYLHVLQTSLTYLLFENEKICGYARCREDDGFGVYIYDLLVDATYRGKSYGRYLMEQVCHDFPEQTVYVMSDVDPYYEKQGYQKEGTIFIVQPNKK</sequence>
<protein>
    <recommendedName>
        <fullName evidence="1">N-acetyltransferase domain-containing protein</fullName>
    </recommendedName>
</protein>
<dbReference type="Gene3D" id="3.40.630.30">
    <property type="match status" value="1"/>
</dbReference>
<evidence type="ECO:0000313" key="3">
    <source>
        <dbReference type="Proteomes" id="UP000183700"/>
    </source>
</evidence>
<evidence type="ECO:0000313" key="2">
    <source>
        <dbReference type="EMBL" id="OJG33267.1"/>
    </source>
</evidence>
<organism evidence="2 3">
    <name type="scientific">Enterococcus devriesei</name>
    <dbReference type="NCBI Taxonomy" id="319970"/>
    <lineage>
        <taxon>Bacteria</taxon>
        <taxon>Bacillati</taxon>
        <taxon>Bacillota</taxon>
        <taxon>Bacilli</taxon>
        <taxon>Lactobacillales</taxon>
        <taxon>Enterococcaceae</taxon>
        <taxon>Enterococcus</taxon>
    </lineage>
</organism>
<dbReference type="GO" id="GO:0016747">
    <property type="term" value="F:acyltransferase activity, transferring groups other than amino-acyl groups"/>
    <property type="evidence" value="ECO:0007669"/>
    <property type="project" value="InterPro"/>
</dbReference>
<dbReference type="EMBL" id="JXKM01000021">
    <property type="protein sequence ID" value="OJG33267.1"/>
    <property type="molecule type" value="Genomic_DNA"/>
</dbReference>
<reference evidence="2 3" key="1">
    <citation type="submission" date="2014-12" db="EMBL/GenBank/DDBJ databases">
        <title>Draft genome sequences of 29 type strains of Enterococci.</title>
        <authorList>
            <person name="Zhong Z."/>
            <person name="Sun Z."/>
            <person name="Liu W."/>
            <person name="Zhang W."/>
            <person name="Zhang H."/>
        </authorList>
    </citation>
    <scope>NUCLEOTIDE SEQUENCE [LARGE SCALE GENOMIC DNA]</scope>
    <source>
        <strain evidence="2 3">DSM 22802</strain>
    </source>
</reference>
<dbReference type="Proteomes" id="UP000183700">
    <property type="component" value="Unassembled WGS sequence"/>
</dbReference>
<dbReference type="PROSITE" id="PS51186">
    <property type="entry name" value="GNAT"/>
    <property type="match status" value="1"/>
</dbReference>